<accession>A0ABR2MQH8</accession>
<dbReference type="PANTHER" id="PTHR31008:SF15">
    <property type="entry name" value="GPI-ANCHORED ADHESIN-LIKE PROTEIN"/>
    <property type="match status" value="1"/>
</dbReference>
<organism evidence="1 2">
    <name type="scientific">Platanthera guangdongensis</name>
    <dbReference type="NCBI Taxonomy" id="2320717"/>
    <lineage>
        <taxon>Eukaryota</taxon>
        <taxon>Viridiplantae</taxon>
        <taxon>Streptophyta</taxon>
        <taxon>Embryophyta</taxon>
        <taxon>Tracheophyta</taxon>
        <taxon>Spermatophyta</taxon>
        <taxon>Magnoliopsida</taxon>
        <taxon>Liliopsida</taxon>
        <taxon>Asparagales</taxon>
        <taxon>Orchidaceae</taxon>
        <taxon>Orchidoideae</taxon>
        <taxon>Orchideae</taxon>
        <taxon>Orchidinae</taxon>
        <taxon>Platanthera</taxon>
    </lineage>
</organism>
<dbReference type="EMBL" id="JBBWWR010000005">
    <property type="protein sequence ID" value="KAK8965949.1"/>
    <property type="molecule type" value="Genomic_DNA"/>
</dbReference>
<comment type="caution">
    <text evidence="1">The sequence shown here is derived from an EMBL/GenBank/DDBJ whole genome shotgun (WGS) entry which is preliminary data.</text>
</comment>
<sequence length="197" mass="22288">MSYSQIGEFPYCSLIGEFHMATTLCENIQKSSWRRVADDDIPVGILSHACEIYYSFNRYTSMRLDPDGCELFVCADGKTEKLASGFLKPFVTHLKVAEEQSSHPVRVINLEVGRRKNPASWFNKGTIERFVRFVSTPEVLELLNTLDVELSQLEGARKIYSQGAGHQFSDLMFDWNNMTRHESTVEADEGCTPCVGC</sequence>
<protein>
    <submittedName>
        <fullName evidence="1">Uncharacterized protein</fullName>
    </submittedName>
</protein>
<dbReference type="Proteomes" id="UP001412067">
    <property type="component" value="Unassembled WGS sequence"/>
</dbReference>
<name>A0ABR2MQH8_9ASPA</name>
<keyword evidence="2" id="KW-1185">Reference proteome</keyword>
<evidence type="ECO:0000313" key="1">
    <source>
        <dbReference type="EMBL" id="KAK8965949.1"/>
    </source>
</evidence>
<gene>
    <name evidence="1" type="ORF">KSP40_PGU008963</name>
</gene>
<dbReference type="PANTHER" id="PTHR31008">
    <property type="entry name" value="COP1-INTERACTING PROTEIN-RELATED"/>
    <property type="match status" value="1"/>
</dbReference>
<proteinExistence type="predicted"/>
<reference evidence="1 2" key="1">
    <citation type="journal article" date="2022" name="Nat. Plants">
        <title>Genomes of leafy and leafless Platanthera orchids illuminate the evolution of mycoheterotrophy.</title>
        <authorList>
            <person name="Li M.H."/>
            <person name="Liu K.W."/>
            <person name="Li Z."/>
            <person name="Lu H.C."/>
            <person name="Ye Q.L."/>
            <person name="Zhang D."/>
            <person name="Wang J.Y."/>
            <person name="Li Y.F."/>
            <person name="Zhong Z.M."/>
            <person name="Liu X."/>
            <person name="Yu X."/>
            <person name="Liu D.K."/>
            <person name="Tu X.D."/>
            <person name="Liu B."/>
            <person name="Hao Y."/>
            <person name="Liao X.Y."/>
            <person name="Jiang Y.T."/>
            <person name="Sun W.H."/>
            <person name="Chen J."/>
            <person name="Chen Y.Q."/>
            <person name="Ai Y."/>
            <person name="Zhai J.W."/>
            <person name="Wu S.S."/>
            <person name="Zhou Z."/>
            <person name="Hsiao Y.Y."/>
            <person name="Wu W.L."/>
            <person name="Chen Y.Y."/>
            <person name="Lin Y.F."/>
            <person name="Hsu J.L."/>
            <person name="Li C.Y."/>
            <person name="Wang Z.W."/>
            <person name="Zhao X."/>
            <person name="Zhong W.Y."/>
            <person name="Ma X.K."/>
            <person name="Ma L."/>
            <person name="Huang J."/>
            <person name="Chen G.Z."/>
            <person name="Huang M.Z."/>
            <person name="Huang L."/>
            <person name="Peng D.H."/>
            <person name="Luo Y.B."/>
            <person name="Zou S.Q."/>
            <person name="Chen S.P."/>
            <person name="Lan S."/>
            <person name="Tsai W.C."/>
            <person name="Van de Peer Y."/>
            <person name="Liu Z.J."/>
        </authorList>
    </citation>
    <scope>NUCLEOTIDE SEQUENCE [LARGE SCALE GENOMIC DNA]</scope>
    <source>
        <strain evidence="1">Lor288</strain>
    </source>
</reference>
<evidence type="ECO:0000313" key="2">
    <source>
        <dbReference type="Proteomes" id="UP001412067"/>
    </source>
</evidence>